<reference evidence="1 2" key="1">
    <citation type="submission" date="2020-01" db="EMBL/GenBank/DDBJ databases">
        <title>Insect and environment-associated Actinomycetes.</title>
        <authorList>
            <person name="Currrie C."/>
            <person name="Chevrette M."/>
            <person name="Carlson C."/>
            <person name="Stubbendieck R."/>
            <person name="Wendt-Pienkowski E."/>
        </authorList>
    </citation>
    <scope>NUCLEOTIDE SEQUENCE [LARGE SCALE GENOMIC DNA]</scope>
    <source>
        <strain evidence="1 2">SID7590</strain>
    </source>
</reference>
<gene>
    <name evidence="1" type="ORF">G3I50_06395</name>
</gene>
<accession>A0A7K3RSP0</accession>
<protein>
    <submittedName>
        <fullName evidence="1">Uncharacterized protein</fullName>
    </submittedName>
</protein>
<evidence type="ECO:0000313" key="1">
    <source>
        <dbReference type="EMBL" id="NEC17892.1"/>
    </source>
</evidence>
<dbReference type="EMBL" id="JAAGMP010000314">
    <property type="protein sequence ID" value="NEC17892.1"/>
    <property type="molecule type" value="Genomic_DNA"/>
</dbReference>
<organism evidence="1 2">
    <name type="scientific">Streptomyces parvus</name>
    <dbReference type="NCBI Taxonomy" id="66428"/>
    <lineage>
        <taxon>Bacteria</taxon>
        <taxon>Bacillati</taxon>
        <taxon>Actinomycetota</taxon>
        <taxon>Actinomycetes</taxon>
        <taxon>Kitasatosporales</taxon>
        <taxon>Streptomycetaceae</taxon>
        <taxon>Streptomyces</taxon>
    </lineage>
</organism>
<dbReference type="AlphaFoldDB" id="A0A7K3RSP0"/>
<dbReference type="Proteomes" id="UP000469670">
    <property type="component" value="Unassembled WGS sequence"/>
</dbReference>
<proteinExistence type="predicted"/>
<name>A0A7K3RSP0_9ACTN</name>
<sequence>MSATDRDAMVRYDQLATRVYEERRMPSGTRDLILALGWVTLRDPRRHDPARGLWGRAQEVLNATNRQMWTYLADDAPRYAHDWHADPKGCQAPMVRADRLCGRSTMYSFSESDVATGRFQSWGFCSRPRCQAYGKVIEERAQQSHKQAPPAIPNTGGLLPLFFDWNWESKYRKAMELIKHDSSWEPPAYGLSADEWPTVAGEEPVHAFPKLRLVSSHGEIVKPSAPALIGPRSVMT</sequence>
<evidence type="ECO:0000313" key="2">
    <source>
        <dbReference type="Proteomes" id="UP000469670"/>
    </source>
</evidence>
<comment type="caution">
    <text evidence="1">The sequence shown here is derived from an EMBL/GenBank/DDBJ whole genome shotgun (WGS) entry which is preliminary data.</text>
</comment>
<dbReference type="RefSeq" id="WP_164200512.1">
    <property type="nucleotide sequence ID" value="NZ_JAAGMP010000314.1"/>
</dbReference>